<keyword evidence="7 9" id="KW-0368">Histidine biosynthesis</keyword>
<evidence type="ECO:0000313" key="13">
    <source>
        <dbReference type="Proteomes" id="UP000680038"/>
    </source>
</evidence>
<dbReference type="InterPro" id="IPR044524">
    <property type="entry name" value="Isoase_HisA-like"/>
</dbReference>
<keyword evidence="6 9" id="KW-0028">Amino-acid biosynthesis</keyword>
<dbReference type="InterPro" id="IPR023016">
    <property type="entry name" value="HisA/PriA"/>
</dbReference>
<evidence type="ECO:0000256" key="8">
    <source>
        <dbReference type="ARBA" id="ARBA00023235"/>
    </source>
</evidence>
<dbReference type="AlphaFoldDB" id="A0A916N3W8"/>
<dbReference type="GO" id="GO:0003949">
    <property type="term" value="F:1-(5-phosphoribosyl)-5-[(5-phosphoribosylamino)methylideneamino]imidazole-4-carboxamide isomerase activity"/>
    <property type="evidence" value="ECO:0007669"/>
    <property type="project" value="UniProtKB-UniRule"/>
</dbReference>
<keyword evidence="5 9" id="KW-0963">Cytoplasm</keyword>
<dbReference type="EC" id="5.3.1.16" evidence="9 11"/>
<evidence type="ECO:0000256" key="10">
    <source>
        <dbReference type="RuleBase" id="RU003657"/>
    </source>
</evidence>
<dbReference type="PANTHER" id="PTHR43090">
    <property type="entry name" value="1-(5-PHOSPHORIBOSYL)-5-[(5-PHOSPHORIBOSYLAMINO)METHYLIDENEAMINO] IMIDAZOLE-4-CARBOXAMIDE ISOMERASE"/>
    <property type="match status" value="1"/>
</dbReference>
<evidence type="ECO:0000256" key="4">
    <source>
        <dbReference type="ARBA" id="ARBA00009667"/>
    </source>
</evidence>
<dbReference type="GO" id="GO:0000162">
    <property type="term" value="P:L-tryptophan biosynthetic process"/>
    <property type="evidence" value="ECO:0007669"/>
    <property type="project" value="TreeGrafter"/>
</dbReference>
<dbReference type="InterPro" id="IPR011060">
    <property type="entry name" value="RibuloseP-bd_barrel"/>
</dbReference>
<dbReference type="Pfam" id="PF00977">
    <property type="entry name" value="His_biosynth"/>
    <property type="match status" value="1"/>
</dbReference>
<dbReference type="Proteomes" id="UP000680038">
    <property type="component" value="Unassembled WGS sequence"/>
</dbReference>
<dbReference type="InterPro" id="IPR006063">
    <property type="entry name" value="HisA_bact_arch"/>
</dbReference>
<dbReference type="PANTHER" id="PTHR43090:SF2">
    <property type="entry name" value="1-(5-PHOSPHORIBOSYL)-5-[(5-PHOSPHORIBOSYLAMINO)METHYLIDENEAMINO] IMIDAZOLE-4-CARBOXAMIDE ISOMERASE"/>
    <property type="match status" value="1"/>
</dbReference>
<comment type="catalytic activity">
    <reaction evidence="1 9 11">
        <text>1-(5-phospho-beta-D-ribosyl)-5-[(5-phospho-beta-D-ribosylamino)methylideneamino]imidazole-4-carboxamide = 5-[(5-phospho-1-deoxy-D-ribulos-1-ylimino)methylamino]-1-(5-phospho-beta-D-ribosyl)imidazole-4-carboxamide</text>
        <dbReference type="Rhea" id="RHEA:15469"/>
        <dbReference type="ChEBI" id="CHEBI:58435"/>
        <dbReference type="ChEBI" id="CHEBI:58525"/>
        <dbReference type="EC" id="5.3.1.16"/>
    </reaction>
</comment>
<evidence type="ECO:0000256" key="9">
    <source>
        <dbReference type="HAMAP-Rule" id="MF_01014"/>
    </source>
</evidence>
<evidence type="ECO:0000256" key="6">
    <source>
        <dbReference type="ARBA" id="ARBA00022605"/>
    </source>
</evidence>
<dbReference type="Gene3D" id="3.20.20.70">
    <property type="entry name" value="Aldolase class I"/>
    <property type="match status" value="1"/>
</dbReference>
<sequence length="241" mass="26740">MIEIIPAIDMIDGKCVRLTQGDYGKKTIYNENPLEVALEFEDAGLKRLHLVDLDGAKAKKVVNWKVLDKIASRTSLMIDFGGGVQSDDDIRIVFESGAKQVTGGSIAVKNPALFERWLAEYGGDKIILGADAKNEKVAVSGWEEGTQLWVYDFIEKYVEKGIRYTISTDVAKDGLLQGPSFDLYKNIQDKCPDLKIIASGGVSRMEDVELLAEMNIYGVIIGKAIYENRIKLADLQRFIVS</sequence>
<protein>
    <recommendedName>
        <fullName evidence="9 11">1-(5-phosphoribosyl)-5-[(5-phosphoribosylamino)methylideneamino] imidazole-4-carboxamide isomerase</fullName>
        <ecNumber evidence="9 11">5.3.1.16</ecNumber>
    </recommendedName>
    <alternativeName>
        <fullName evidence="9">Phosphoribosylformimino-5-aminoimidazole carboxamide ribotide isomerase</fullName>
    </alternativeName>
</protein>
<gene>
    <name evidence="9 12" type="primary">hisA</name>
    <name evidence="12" type="ORF">DYBT9275_00107</name>
</gene>
<evidence type="ECO:0000256" key="2">
    <source>
        <dbReference type="ARBA" id="ARBA00004496"/>
    </source>
</evidence>
<evidence type="ECO:0000256" key="11">
    <source>
        <dbReference type="RuleBase" id="RU003658"/>
    </source>
</evidence>
<comment type="caution">
    <text evidence="12">The sequence shown here is derived from an EMBL/GenBank/DDBJ whole genome shotgun (WGS) entry which is preliminary data.</text>
</comment>
<dbReference type="InterPro" id="IPR013785">
    <property type="entry name" value="Aldolase_TIM"/>
</dbReference>
<organism evidence="12 13">
    <name type="scientific">Dyadobacter helix</name>
    <dbReference type="NCBI Taxonomy" id="2822344"/>
    <lineage>
        <taxon>Bacteria</taxon>
        <taxon>Pseudomonadati</taxon>
        <taxon>Bacteroidota</taxon>
        <taxon>Cytophagia</taxon>
        <taxon>Cytophagales</taxon>
        <taxon>Spirosomataceae</taxon>
        <taxon>Dyadobacter</taxon>
    </lineage>
</organism>
<feature type="active site" description="Proton acceptor" evidence="9">
    <location>
        <position position="9"/>
    </location>
</feature>
<evidence type="ECO:0000313" key="12">
    <source>
        <dbReference type="EMBL" id="CAG4988547.1"/>
    </source>
</evidence>
<dbReference type="NCBIfam" id="TIGR00007">
    <property type="entry name" value="1-(5-phosphoribosyl)-5-[(5-phosphoribosylamino)methylideneamino]imidazole-4-carboxamide isomerase"/>
    <property type="match status" value="1"/>
</dbReference>
<name>A0A916N3W8_9BACT</name>
<dbReference type="CDD" id="cd04732">
    <property type="entry name" value="HisA"/>
    <property type="match status" value="1"/>
</dbReference>
<evidence type="ECO:0000256" key="7">
    <source>
        <dbReference type="ARBA" id="ARBA00023102"/>
    </source>
</evidence>
<dbReference type="RefSeq" id="WP_215236921.1">
    <property type="nucleotide sequence ID" value="NZ_CAJRAF010000001.1"/>
</dbReference>
<dbReference type="EMBL" id="CAJRAF010000001">
    <property type="protein sequence ID" value="CAG4988547.1"/>
    <property type="molecule type" value="Genomic_DNA"/>
</dbReference>
<reference evidence="12" key="1">
    <citation type="submission" date="2021-04" db="EMBL/GenBank/DDBJ databases">
        <authorList>
            <person name="Rodrigo-Torres L."/>
            <person name="Arahal R. D."/>
            <person name="Lucena T."/>
        </authorList>
    </citation>
    <scope>NUCLEOTIDE SEQUENCE</scope>
    <source>
        <strain evidence="12">CECT 9275</strain>
    </source>
</reference>
<comment type="subcellular location">
    <subcellularLocation>
        <location evidence="2 9 11">Cytoplasm</location>
    </subcellularLocation>
</comment>
<feature type="active site" description="Proton donor" evidence="9">
    <location>
        <position position="131"/>
    </location>
</feature>
<evidence type="ECO:0000256" key="1">
    <source>
        <dbReference type="ARBA" id="ARBA00000901"/>
    </source>
</evidence>
<keyword evidence="8 9" id="KW-0413">Isomerase</keyword>
<dbReference type="GO" id="GO:0005737">
    <property type="term" value="C:cytoplasm"/>
    <property type="evidence" value="ECO:0007669"/>
    <property type="project" value="UniProtKB-SubCell"/>
</dbReference>
<keyword evidence="13" id="KW-1185">Reference proteome</keyword>
<dbReference type="HAMAP" id="MF_01014">
    <property type="entry name" value="HisA"/>
    <property type="match status" value="1"/>
</dbReference>
<dbReference type="GO" id="GO:0000105">
    <property type="term" value="P:L-histidine biosynthetic process"/>
    <property type="evidence" value="ECO:0007669"/>
    <property type="project" value="UniProtKB-UniRule"/>
</dbReference>
<accession>A0A916N3W8</accession>
<evidence type="ECO:0000256" key="5">
    <source>
        <dbReference type="ARBA" id="ARBA00022490"/>
    </source>
</evidence>
<dbReference type="FunFam" id="3.20.20.70:FF:000009">
    <property type="entry name" value="1-(5-phosphoribosyl)-5-[(5-phosphoribosylamino)methylideneamino] imidazole-4-carboxamide isomerase"/>
    <property type="match status" value="1"/>
</dbReference>
<dbReference type="SUPFAM" id="SSF51366">
    <property type="entry name" value="Ribulose-phoshate binding barrel"/>
    <property type="match status" value="1"/>
</dbReference>
<comment type="pathway">
    <text evidence="3 9 11">Amino-acid biosynthesis; L-histidine biosynthesis; L-histidine from 5-phospho-alpha-D-ribose 1-diphosphate: step 4/9.</text>
</comment>
<dbReference type="InterPro" id="IPR006062">
    <property type="entry name" value="His_biosynth"/>
</dbReference>
<comment type="similarity">
    <text evidence="4 9 10">Belongs to the HisA/HisF family.</text>
</comment>
<proteinExistence type="inferred from homology"/>
<evidence type="ECO:0000256" key="3">
    <source>
        <dbReference type="ARBA" id="ARBA00005133"/>
    </source>
</evidence>